<name>N1UKU1_LEPIR</name>
<dbReference type="EMBL" id="AHNY02000191">
    <property type="protein sequence ID" value="EMY24501.1"/>
    <property type="molecule type" value="Genomic_DNA"/>
</dbReference>
<organism evidence="1 2">
    <name type="scientific">Leptospira interrogans serovar Australis str. 200703203</name>
    <dbReference type="NCBI Taxonomy" id="1085541"/>
    <lineage>
        <taxon>Bacteria</taxon>
        <taxon>Pseudomonadati</taxon>
        <taxon>Spirochaetota</taxon>
        <taxon>Spirochaetia</taxon>
        <taxon>Leptospirales</taxon>
        <taxon>Leptospiraceae</taxon>
        <taxon>Leptospira</taxon>
    </lineage>
</organism>
<dbReference type="BioCyc" id="LINT1085541:G11IQ-3041-MONOMER"/>
<evidence type="ECO:0000313" key="1">
    <source>
        <dbReference type="EMBL" id="EMY24501.1"/>
    </source>
</evidence>
<proteinExistence type="predicted"/>
<comment type="caution">
    <text evidence="1">The sequence shown here is derived from an EMBL/GenBank/DDBJ whole genome shotgun (WGS) entry which is preliminary data.</text>
</comment>
<reference evidence="1 2" key="1">
    <citation type="submission" date="2013-02" db="EMBL/GenBank/DDBJ databases">
        <authorList>
            <person name="Harkins D.M."/>
            <person name="Durkin A.S."/>
            <person name="Brinkac L.M."/>
            <person name="Haft D.H."/>
            <person name="Selengut J.D."/>
            <person name="Sanka R."/>
            <person name="DePew J."/>
            <person name="Purushe J."/>
            <person name="Picardeau M."/>
            <person name="Werts C."/>
            <person name="Goarant C."/>
            <person name="Vinetz J.M."/>
            <person name="Sutton G.G."/>
            <person name="Nierman W.C."/>
            <person name="Fouts D.E."/>
        </authorList>
    </citation>
    <scope>NUCLEOTIDE SEQUENCE [LARGE SCALE GENOMIC DNA]</scope>
    <source>
        <strain evidence="1 2">200703203</strain>
    </source>
</reference>
<gene>
    <name evidence="1" type="ORF">LEP1GSC115_4876</name>
</gene>
<protein>
    <submittedName>
        <fullName evidence="1">Uncharacterized protein</fullName>
    </submittedName>
</protein>
<dbReference type="Proteomes" id="UP000012220">
    <property type="component" value="Unassembled WGS sequence"/>
</dbReference>
<accession>N1UKU1</accession>
<dbReference type="AlphaFoldDB" id="N1UKU1"/>
<evidence type="ECO:0000313" key="2">
    <source>
        <dbReference type="Proteomes" id="UP000012220"/>
    </source>
</evidence>
<sequence length="253" mass="28302">MQMKLSKKWKIVLVVCYILMSLPLFSGEKEELGKVKEIIDKTGDTGSNSRLVTSFEDGKVYGVNYYIDTFKQLMKSPQREEAKKQVGNKRKWIVSKSQGVGESVYFHTSYSGESGIKVLNDRYDLNFKNYCEADGKKEEYSRIKSAKLTFMEAPYTLVNNANTPRLDASFKKTKEFDVELGESEEIASILPAYTVLGTQKGAGEGGNVVVVKLTVTGIYPGKKSPLCVQDFFMGGKALGKYTDLVKQVDEINK</sequence>